<accession>A0A1W0CDJ3</accession>
<evidence type="ECO:0000313" key="1">
    <source>
        <dbReference type="EMBL" id="OQS32804.1"/>
    </source>
</evidence>
<evidence type="ECO:0000313" key="2">
    <source>
        <dbReference type="Proteomes" id="UP000192721"/>
    </source>
</evidence>
<organism evidence="1 2">
    <name type="scientific">Chromobacterium haemolyticum</name>
    <dbReference type="NCBI Taxonomy" id="394935"/>
    <lineage>
        <taxon>Bacteria</taxon>
        <taxon>Pseudomonadati</taxon>
        <taxon>Pseudomonadota</taxon>
        <taxon>Betaproteobacteria</taxon>
        <taxon>Neisseriales</taxon>
        <taxon>Chromobacteriaceae</taxon>
        <taxon>Chromobacterium</taxon>
    </lineage>
</organism>
<dbReference type="Proteomes" id="UP000192721">
    <property type="component" value="Unassembled WGS sequence"/>
</dbReference>
<name>A0A1W0CDJ3_9NEIS</name>
<proteinExistence type="predicted"/>
<dbReference type="EMBL" id="MUKV01000043">
    <property type="protein sequence ID" value="OQS32804.1"/>
    <property type="molecule type" value="Genomic_DNA"/>
</dbReference>
<comment type="caution">
    <text evidence="1">The sequence shown here is derived from an EMBL/GenBank/DDBJ whole genome shotgun (WGS) entry which is preliminary data.</text>
</comment>
<reference evidence="1 2" key="1">
    <citation type="submission" date="2017-02" db="EMBL/GenBank/DDBJ databases">
        <title>Chromobacterium haemolyticum H5244.</title>
        <authorList>
            <person name="Gulvik C.A."/>
        </authorList>
    </citation>
    <scope>NUCLEOTIDE SEQUENCE [LARGE SCALE GENOMIC DNA]</scope>
    <source>
        <strain evidence="1 2">H5244</strain>
    </source>
</reference>
<protein>
    <submittedName>
        <fullName evidence="1">Uncharacterized protein</fullName>
    </submittedName>
</protein>
<dbReference type="RefSeq" id="WP_081556831.1">
    <property type="nucleotide sequence ID" value="NZ_MUKV01000043.1"/>
</dbReference>
<dbReference type="AlphaFoldDB" id="A0A1W0CDJ3"/>
<sequence length="89" mass="10396">MDDERNQIRKKLALSEGELNYHLILFGDRIAEREGYVGLDGLEAVHYYLIHKFHWLPRDVFAMKLEDIRFVLDQELSNPAPAQGPSKRT</sequence>
<gene>
    <name evidence="1" type="ORF">B0T45_21110</name>
</gene>